<dbReference type="AlphaFoldDB" id="A0A7S4EQN6"/>
<proteinExistence type="predicted"/>
<keyword evidence="1" id="KW-0732">Signal</keyword>
<feature type="chain" id="PRO_5031154193" description="PsbP C-terminal domain-containing protein" evidence="1">
    <location>
        <begin position="28"/>
        <end position="301"/>
    </location>
</feature>
<evidence type="ECO:0008006" key="3">
    <source>
        <dbReference type="Google" id="ProtNLM"/>
    </source>
</evidence>
<name>A0A7S4EQN6_9STRA</name>
<organism evidence="2">
    <name type="scientific">Pseudo-nitzschia australis</name>
    <dbReference type="NCBI Taxonomy" id="44445"/>
    <lineage>
        <taxon>Eukaryota</taxon>
        <taxon>Sar</taxon>
        <taxon>Stramenopiles</taxon>
        <taxon>Ochrophyta</taxon>
        <taxon>Bacillariophyta</taxon>
        <taxon>Bacillariophyceae</taxon>
        <taxon>Bacillariophycidae</taxon>
        <taxon>Bacillariales</taxon>
        <taxon>Bacillariaceae</taxon>
        <taxon>Pseudo-nitzschia</taxon>
    </lineage>
</organism>
<evidence type="ECO:0000256" key="1">
    <source>
        <dbReference type="SAM" id="SignalP"/>
    </source>
</evidence>
<protein>
    <recommendedName>
        <fullName evidence="3">PsbP C-terminal domain-containing protein</fullName>
    </recommendedName>
</protein>
<dbReference type="EMBL" id="HBIX01034137">
    <property type="protein sequence ID" value="CAE0729505.1"/>
    <property type="molecule type" value="Transcribed_RNA"/>
</dbReference>
<gene>
    <name evidence="2" type="ORF">PAUS00366_LOCUS22290</name>
</gene>
<accession>A0A7S4EQN6</accession>
<feature type="signal peptide" evidence="1">
    <location>
        <begin position="1"/>
        <end position="27"/>
    </location>
</feature>
<sequence length="301" mass="31490">MTATKSAIFALSCIALISLQLPAICEGLSLKENRSSSRRQAVGSILGGGAAVFASALFPVNANAMDTTDVDDFLRTGGVAMPMGVSGQAGKSKPETGVLIREGTEISRDSKSGNVLAEILVKQKGSSNGDLMAVVTSFQSPWSLATGAVYDVECRDTKTGDGAFLAVSPSLSGGSLADAKDQFLIKSLFGPRGRFSFYGQPTDVKVKKSTLSADGSYKILDVNFSTLSQATQSEVPRKSRIIATLPKGSDQVVMLVGSSSATRWSKGSEKTVGAAVDSFRATAAPQTNLKLRAVSKDRFEL</sequence>
<evidence type="ECO:0000313" key="2">
    <source>
        <dbReference type="EMBL" id="CAE0729505.1"/>
    </source>
</evidence>
<reference evidence="2" key="1">
    <citation type="submission" date="2021-01" db="EMBL/GenBank/DDBJ databases">
        <authorList>
            <person name="Corre E."/>
            <person name="Pelletier E."/>
            <person name="Niang G."/>
            <person name="Scheremetjew M."/>
            <person name="Finn R."/>
            <person name="Kale V."/>
            <person name="Holt S."/>
            <person name="Cochrane G."/>
            <person name="Meng A."/>
            <person name="Brown T."/>
            <person name="Cohen L."/>
        </authorList>
    </citation>
    <scope>NUCLEOTIDE SEQUENCE</scope>
    <source>
        <strain evidence="2">10249 10 AB</strain>
    </source>
</reference>